<dbReference type="InterPro" id="IPR026028">
    <property type="entry name" value="V-type_ATPase_116kDa_su_euka"/>
</dbReference>
<organism evidence="11 12">
    <name type="scientific">Oncorhynchus mykiss</name>
    <name type="common">Rainbow trout</name>
    <name type="synonym">Salmo gairdneri</name>
    <dbReference type="NCBI Taxonomy" id="8022"/>
    <lineage>
        <taxon>Eukaryota</taxon>
        <taxon>Metazoa</taxon>
        <taxon>Chordata</taxon>
        <taxon>Craniata</taxon>
        <taxon>Vertebrata</taxon>
        <taxon>Euteleostomi</taxon>
        <taxon>Actinopterygii</taxon>
        <taxon>Neopterygii</taxon>
        <taxon>Teleostei</taxon>
        <taxon>Protacanthopterygii</taxon>
        <taxon>Salmoniformes</taxon>
        <taxon>Salmonidae</taxon>
        <taxon>Salmoninae</taxon>
        <taxon>Oncorhynchus</taxon>
    </lineage>
</organism>
<dbReference type="GO" id="GO:0051117">
    <property type="term" value="F:ATPase binding"/>
    <property type="evidence" value="ECO:0007669"/>
    <property type="project" value="TreeGrafter"/>
</dbReference>
<evidence type="ECO:0000256" key="1">
    <source>
        <dbReference type="ARBA" id="ARBA00004141"/>
    </source>
</evidence>
<keyword evidence="8 9" id="KW-0472">Membrane</keyword>
<keyword evidence="4 9" id="KW-0812">Transmembrane</keyword>
<comment type="function">
    <text evidence="9">Essential component of the vacuolar proton pump (V-ATPase), a multimeric enzyme that catalyzes the translocation of protons across the membranes. Required for assembly and activity of the V-ATPase.</text>
</comment>
<dbReference type="AlphaFoldDB" id="A0A8C7WLA8"/>
<keyword evidence="3 9" id="KW-0813">Transport</keyword>
<accession>A0A8C7WLA8</accession>
<protein>
    <recommendedName>
        <fullName evidence="9">V-type proton ATPase subunit a</fullName>
    </recommendedName>
</protein>
<dbReference type="GO" id="GO:0007035">
    <property type="term" value="P:vacuolar acidification"/>
    <property type="evidence" value="ECO:0007669"/>
    <property type="project" value="TreeGrafter"/>
</dbReference>
<keyword evidence="6 9" id="KW-1133">Transmembrane helix</keyword>
<proteinExistence type="inferred from homology"/>
<evidence type="ECO:0000256" key="6">
    <source>
        <dbReference type="ARBA" id="ARBA00022989"/>
    </source>
</evidence>
<dbReference type="PANTHER" id="PTHR11629:SF71">
    <property type="entry name" value="V-TYPE PROTON ATPASE SUBUNIT A"/>
    <property type="match status" value="1"/>
</dbReference>
<dbReference type="GO" id="GO:0005886">
    <property type="term" value="C:plasma membrane"/>
    <property type="evidence" value="ECO:0007669"/>
    <property type="project" value="TreeGrafter"/>
</dbReference>
<keyword evidence="12" id="KW-1185">Reference proteome</keyword>
<dbReference type="GeneTree" id="ENSGT00950000182881"/>
<feature type="transmembrane region" description="Helical" evidence="9">
    <location>
        <begin position="638"/>
        <end position="664"/>
    </location>
</feature>
<evidence type="ECO:0000256" key="8">
    <source>
        <dbReference type="ARBA" id="ARBA00023136"/>
    </source>
</evidence>
<dbReference type="Ensembl" id="ENSOMYT00000113954.2">
    <property type="protein sequence ID" value="ENSOMYP00000105127.2"/>
    <property type="gene ID" value="ENSOMYG00000047003.2"/>
</dbReference>
<feature type="transmembrane region" description="Helical" evidence="9">
    <location>
        <begin position="408"/>
        <end position="432"/>
    </location>
</feature>
<evidence type="ECO:0000313" key="11">
    <source>
        <dbReference type="Ensembl" id="ENSOMYP00000105127.2"/>
    </source>
</evidence>
<dbReference type="GO" id="GO:0000220">
    <property type="term" value="C:vacuolar proton-transporting V-type ATPase, V0 domain"/>
    <property type="evidence" value="ECO:0007669"/>
    <property type="project" value="InterPro"/>
</dbReference>
<feature type="transmembrane region" description="Helical" evidence="9">
    <location>
        <begin position="453"/>
        <end position="471"/>
    </location>
</feature>
<comment type="similarity">
    <text evidence="2 9">Belongs to the V-ATPase 116 kDa subunit family.</text>
</comment>
<keyword evidence="7 9" id="KW-0406">Ion transport</keyword>
<keyword evidence="5 9" id="KW-0375">Hydrogen ion transport</keyword>
<dbReference type="Proteomes" id="UP000694395">
    <property type="component" value="Chromosome Y"/>
</dbReference>
<evidence type="ECO:0000256" key="5">
    <source>
        <dbReference type="ARBA" id="ARBA00022781"/>
    </source>
</evidence>
<dbReference type="InterPro" id="IPR002490">
    <property type="entry name" value="V-ATPase_116kDa_su"/>
</dbReference>
<feature type="coiled-coil region" evidence="10">
    <location>
        <begin position="90"/>
        <end position="124"/>
    </location>
</feature>
<feature type="coiled-coil region" evidence="10">
    <location>
        <begin position="265"/>
        <end position="292"/>
    </location>
</feature>
<evidence type="ECO:0000313" key="12">
    <source>
        <dbReference type="Proteomes" id="UP000694395"/>
    </source>
</evidence>
<sequence length="845" mass="96753">MGSVFRSEEMCLVQLFLQSGSAYDCISELGEMGLLNPSVNSFQRRFVSEIKRCEEMERILGYLLREIRKANIAVPEDDKICPVAPPPKHVLEIMEQLQRLEVELSEVARNKEKLQRNLLELTEYTHMLRITRTFVHSRSRLADYRLHLTKGYEEFQSIESDSAGCTGMQRLGAKLGFVSGLIHRVKVEAFERMLWRVCKGYTILSYAELGESLADLDTGEISTNVVFLISFWGDQIGQKVQKICDCYHCHLYPHPENDEERADVMDSLRTRIQDLNNVLHRTEEYLRQVLQKASESAFTWVVQVKKMKAIYHILNLCSFDVTNKCLIAEVWCPVNDLTNLRGALEEGSRKGDATVPSFVNRIPSNDTPPTLLRTNKFTSGFQSIVEAYGVGDYREVSPAPYTIITFPFLFAVMFGDLGHGMVMACFALWMVLTEKSHKRKRSDNEIWTMFFEGRYIILMMGLFSVYTGLIYNDCFSKSLNIFGSGWSVRAMFTDQNETLQTNTLLILDPNVSGVFVGPYPFGIDPIWNMAVNRLSFLNSYKMKMSVIIGVMHMSFGVVLSVFNHLHFKQRFNIYLLFLPEFLFLMCLFGYLVFMIIYKWLAFGARDSRLAPSILIHFINMFLMQGGDNTPLYPGQTGLQVFLVVVALLSVPVLLLGKPVYLYWLHRGGKSLRLRRGYERVRRVSEDDMSQAPAYADDEEEGFDDLMTSRDTQPKEFDFGDVFLHQAIHTIEYCLGCISNTASYLRLWALSLAHAQLSEVLWAMVMRLGLRMTSRLGVLFLVPVFSLFAVLTVSILLVMEGLSAFLHALRLHWVEFQNKFYHGTGMKFSPFDFSALPSVFEQDGLL</sequence>
<feature type="transmembrane region" description="Helical" evidence="9">
    <location>
        <begin position="775"/>
        <end position="798"/>
    </location>
</feature>
<reference evidence="11" key="1">
    <citation type="submission" date="2020-07" db="EMBL/GenBank/DDBJ databases">
        <title>A long reads based de novo assembly of the rainbow trout Arlee double haploid line genome.</title>
        <authorList>
            <person name="Gao G."/>
            <person name="Palti Y."/>
        </authorList>
    </citation>
    <scope>NUCLEOTIDE SEQUENCE [LARGE SCALE GENOMIC DNA]</scope>
</reference>
<name>A0A8C7WLA8_ONCMY</name>
<evidence type="ECO:0000256" key="10">
    <source>
        <dbReference type="SAM" id="Coils"/>
    </source>
</evidence>
<evidence type="ECO:0000256" key="9">
    <source>
        <dbReference type="RuleBase" id="RU361189"/>
    </source>
</evidence>
<evidence type="ECO:0000256" key="2">
    <source>
        <dbReference type="ARBA" id="ARBA00009904"/>
    </source>
</evidence>
<dbReference type="PIRSF" id="PIRSF001293">
    <property type="entry name" value="ATP6V0A1"/>
    <property type="match status" value="1"/>
</dbReference>
<evidence type="ECO:0000256" key="4">
    <source>
        <dbReference type="ARBA" id="ARBA00022692"/>
    </source>
</evidence>
<reference evidence="11" key="3">
    <citation type="submission" date="2025-09" db="UniProtKB">
        <authorList>
            <consortium name="Ensembl"/>
        </authorList>
    </citation>
    <scope>IDENTIFICATION</scope>
</reference>
<evidence type="ECO:0000256" key="3">
    <source>
        <dbReference type="ARBA" id="ARBA00022448"/>
    </source>
</evidence>
<comment type="subcellular location">
    <subcellularLocation>
        <location evidence="1">Membrane</location>
        <topology evidence="1">Multi-pass membrane protein</topology>
    </subcellularLocation>
</comment>
<dbReference type="GO" id="GO:0046961">
    <property type="term" value="F:proton-transporting ATPase activity, rotational mechanism"/>
    <property type="evidence" value="ECO:0007669"/>
    <property type="project" value="InterPro"/>
</dbReference>
<keyword evidence="10" id="KW-0175">Coiled coil</keyword>
<reference evidence="11" key="2">
    <citation type="submission" date="2025-08" db="UniProtKB">
        <authorList>
            <consortium name="Ensembl"/>
        </authorList>
    </citation>
    <scope>IDENTIFICATION</scope>
</reference>
<dbReference type="Pfam" id="PF01496">
    <property type="entry name" value="V_ATPase_I"/>
    <property type="match status" value="1"/>
</dbReference>
<dbReference type="PANTHER" id="PTHR11629">
    <property type="entry name" value="VACUOLAR PROTON ATPASES"/>
    <property type="match status" value="1"/>
</dbReference>
<feature type="transmembrane region" description="Helical" evidence="9">
    <location>
        <begin position="573"/>
        <end position="597"/>
    </location>
</feature>
<feature type="transmembrane region" description="Helical" evidence="9">
    <location>
        <begin position="544"/>
        <end position="567"/>
    </location>
</feature>
<evidence type="ECO:0000256" key="7">
    <source>
        <dbReference type="ARBA" id="ARBA00023065"/>
    </source>
</evidence>